<dbReference type="PANTHER" id="PTHR30231:SF2">
    <property type="entry name" value="RIBONUCLEASE T"/>
    <property type="match status" value="1"/>
</dbReference>
<reference evidence="11" key="1">
    <citation type="submission" date="2018-09" db="EMBL/GenBank/DDBJ databases">
        <authorList>
            <person name="Manzano-Marin A."/>
            <person name="Manzano-Marin A."/>
        </authorList>
    </citation>
    <scope>NUCLEOTIDE SEQUENCE [LARGE SCALE GENOMIC DNA]</scope>
    <source>
        <strain evidence="11">BuCistrobi</strain>
    </source>
</reference>
<feature type="site" description="Important for substrate binding and specificity" evidence="8">
    <location>
        <position position="30"/>
    </location>
</feature>
<keyword evidence="4 8" id="KW-0479">Metal-binding</keyword>
<evidence type="ECO:0000256" key="6">
    <source>
        <dbReference type="ARBA" id="ARBA00022839"/>
    </source>
</evidence>
<keyword evidence="6 8" id="KW-0269">Exonuclease</keyword>
<evidence type="ECO:0000256" key="8">
    <source>
        <dbReference type="HAMAP-Rule" id="MF_00157"/>
    </source>
</evidence>
<comment type="function">
    <text evidence="8">Trims short 3' overhangs of a variety of RNA species, leaving a one or two nucleotide 3' overhang. Responsible for the end-turnover of tRNA: specifically removes the terminal AMP residue from uncharged tRNA (tRNA-C-C-A). Also appears to be involved in tRNA biosynthesis.</text>
</comment>
<feature type="binding site" evidence="8">
    <location>
        <position position="187"/>
    </location>
    <ligand>
        <name>Mg(2+)</name>
        <dbReference type="ChEBI" id="CHEBI:18420"/>
        <label>2</label>
        <note>catalytic</note>
    </ligand>
</feature>
<comment type="cofactor">
    <cofactor evidence="8">
        <name>Mg(2+)</name>
        <dbReference type="ChEBI" id="CHEBI:18420"/>
    </cofactor>
    <text evidence="8">Binds two Mg(2+) per subunit. The active form of the enzyme binds two Mg(2+) ions in its active site. The first Mg(2+) forms only one salt bridge with the protein.</text>
</comment>
<accession>A0A3B1E7S3</accession>
<dbReference type="InterPro" id="IPR012337">
    <property type="entry name" value="RNaseH-like_sf"/>
</dbReference>
<evidence type="ECO:0000313" key="11">
    <source>
        <dbReference type="Proteomes" id="UP000271849"/>
    </source>
</evidence>
<dbReference type="GO" id="GO:0045004">
    <property type="term" value="P:DNA replication proofreading"/>
    <property type="evidence" value="ECO:0007669"/>
    <property type="project" value="TreeGrafter"/>
</dbReference>
<dbReference type="NCBIfam" id="TIGR01298">
    <property type="entry name" value="RNaseT"/>
    <property type="match status" value="1"/>
</dbReference>
<feature type="active site" description="Proton donor/acceptor" evidence="8">
    <location>
        <position position="182"/>
    </location>
</feature>
<evidence type="ECO:0000256" key="5">
    <source>
        <dbReference type="ARBA" id="ARBA00022801"/>
    </source>
</evidence>
<dbReference type="SUPFAM" id="SSF53098">
    <property type="entry name" value="Ribonuclease H-like"/>
    <property type="match status" value="1"/>
</dbReference>
<feature type="binding site" evidence="8">
    <location>
        <position position="24"/>
    </location>
    <ligand>
        <name>Mg(2+)</name>
        <dbReference type="ChEBI" id="CHEBI:18420"/>
        <label>2</label>
        <note>catalytic</note>
    </ligand>
</feature>
<dbReference type="STRING" id="1921549.GCA_900128825_00129"/>
<dbReference type="EC" id="3.1.13.-" evidence="8"/>
<keyword evidence="5 8" id="KW-0378">Hydrolase</keyword>
<feature type="binding site" evidence="8">
    <location>
        <position position="182"/>
    </location>
    <ligand>
        <name>Mg(2+)</name>
        <dbReference type="ChEBI" id="CHEBI:18420"/>
        <label>2</label>
        <note>catalytic</note>
    </ligand>
</feature>
<feature type="site" description="Important for substrate binding and specificity" evidence="8">
    <location>
        <position position="125"/>
    </location>
</feature>
<evidence type="ECO:0000256" key="2">
    <source>
        <dbReference type="ARBA" id="ARBA00022694"/>
    </source>
</evidence>
<dbReference type="InterPro" id="IPR036397">
    <property type="entry name" value="RNaseH_sf"/>
</dbReference>
<dbReference type="RefSeq" id="WP_158349016.1">
    <property type="nucleotide sequence ID" value="NZ_LR025085.1"/>
</dbReference>
<evidence type="ECO:0000259" key="9">
    <source>
        <dbReference type="SMART" id="SM00479"/>
    </source>
</evidence>
<keyword evidence="7 8" id="KW-0460">Magnesium</keyword>
<dbReference type="GO" id="GO:0000287">
    <property type="term" value="F:magnesium ion binding"/>
    <property type="evidence" value="ECO:0007669"/>
    <property type="project" value="UniProtKB-UniRule"/>
</dbReference>
<dbReference type="GO" id="GO:0003676">
    <property type="term" value="F:nucleic acid binding"/>
    <property type="evidence" value="ECO:0007669"/>
    <property type="project" value="InterPro"/>
</dbReference>
<evidence type="ECO:0000313" key="10">
    <source>
        <dbReference type="EMBL" id="VAX76417.1"/>
    </source>
</evidence>
<gene>
    <name evidence="8 10" type="primary">rnt</name>
    <name evidence="10" type="ORF">BUCINSTRO3249_0129</name>
</gene>
<keyword evidence="3 8" id="KW-0540">Nuclease</keyword>
<name>A0A3B1E7S3_9GAMM</name>
<comment type="similarity">
    <text evidence="8">Belongs to the RNase T family.</text>
</comment>
<feature type="site" description="Important for substrate binding and specificity" evidence="8">
    <location>
        <position position="78"/>
    </location>
</feature>
<evidence type="ECO:0000256" key="7">
    <source>
        <dbReference type="ARBA" id="ARBA00022842"/>
    </source>
</evidence>
<sequence length="221" mass="25084">MPIKKDTRFTINNRFRGFYPVVIDIESAGFHAKTDALLEIAIVTLKMNHLGWLKIADTLHFHIIPFKGSIIKKESVEFNKIDPFNPLRGAISEKNALENIFRLVRKKIDEHSCKKGILVAHNASFDHNFLMAASKRSGIIKNPFHPFTTFDTATLSGLIFGQTVLAKACQIAGIPFDISQAHSALYDTKKTAHLFCELVNRWKRLGGWPPQTSHRKKYDEI</sequence>
<comment type="subunit">
    <text evidence="1 8">Homodimer.</text>
</comment>
<evidence type="ECO:0000256" key="1">
    <source>
        <dbReference type="ARBA" id="ARBA00011738"/>
    </source>
</evidence>
<feature type="binding site" evidence="8">
    <location>
        <position position="24"/>
    </location>
    <ligand>
        <name>Mg(2+)</name>
        <dbReference type="ChEBI" id="CHEBI:18420"/>
        <label>1</label>
        <note>catalytic</note>
    </ligand>
</feature>
<dbReference type="SMART" id="SM00479">
    <property type="entry name" value="EXOIII"/>
    <property type="match status" value="1"/>
</dbReference>
<dbReference type="EMBL" id="LR025085">
    <property type="protein sequence ID" value="VAX76417.1"/>
    <property type="molecule type" value="Genomic_DNA"/>
</dbReference>
<dbReference type="Proteomes" id="UP000271849">
    <property type="component" value="Chromosome"/>
</dbReference>
<feature type="domain" description="Exonuclease" evidence="9">
    <location>
        <begin position="19"/>
        <end position="204"/>
    </location>
</feature>
<proteinExistence type="inferred from homology"/>
<keyword evidence="2 8" id="KW-0819">tRNA processing</keyword>
<dbReference type="InterPro" id="IPR005987">
    <property type="entry name" value="RNase_T"/>
</dbReference>
<dbReference type="AlphaFoldDB" id="A0A3B1E7S3"/>
<evidence type="ECO:0000256" key="3">
    <source>
        <dbReference type="ARBA" id="ARBA00022722"/>
    </source>
</evidence>
<feature type="site" description="Important for substrate binding and specificity" evidence="8">
    <location>
        <position position="147"/>
    </location>
</feature>
<protein>
    <recommendedName>
        <fullName evidence="8">Ribonuclease T</fullName>
        <ecNumber evidence="8">3.1.13.-</ecNumber>
    </recommendedName>
    <alternativeName>
        <fullName evidence="8">Exoribonuclease T</fullName>
        <shortName evidence="8">RNase T</shortName>
    </alternativeName>
</protein>
<evidence type="ECO:0000256" key="4">
    <source>
        <dbReference type="ARBA" id="ARBA00022723"/>
    </source>
</evidence>
<dbReference type="Pfam" id="PF00929">
    <property type="entry name" value="RNase_T"/>
    <property type="match status" value="1"/>
</dbReference>
<dbReference type="GO" id="GO:0008408">
    <property type="term" value="F:3'-5' exonuclease activity"/>
    <property type="evidence" value="ECO:0007669"/>
    <property type="project" value="TreeGrafter"/>
</dbReference>
<dbReference type="GO" id="GO:0005829">
    <property type="term" value="C:cytosol"/>
    <property type="evidence" value="ECO:0007669"/>
    <property type="project" value="TreeGrafter"/>
</dbReference>
<feature type="binding site" evidence="8">
    <location>
        <position position="26"/>
    </location>
    <ligand>
        <name>Mg(2+)</name>
        <dbReference type="ChEBI" id="CHEBI:18420"/>
        <label>2</label>
        <note>catalytic</note>
    </ligand>
</feature>
<dbReference type="PANTHER" id="PTHR30231">
    <property type="entry name" value="DNA POLYMERASE III SUBUNIT EPSILON"/>
    <property type="match status" value="1"/>
</dbReference>
<dbReference type="HAMAP" id="MF_00157">
    <property type="entry name" value="RNase_T"/>
    <property type="match status" value="1"/>
</dbReference>
<dbReference type="FunFam" id="3.30.420.10:FF:000009">
    <property type="entry name" value="Ribonuclease T"/>
    <property type="match status" value="1"/>
</dbReference>
<dbReference type="InterPro" id="IPR013520">
    <property type="entry name" value="Ribonucl_H"/>
</dbReference>
<dbReference type="Gene3D" id="3.30.420.10">
    <property type="entry name" value="Ribonuclease H-like superfamily/Ribonuclease H"/>
    <property type="match status" value="1"/>
</dbReference>
<organism evidence="10 11">
    <name type="scientific">Buchnera aphidicola</name>
    <name type="common">Cinara strobi</name>
    <dbReference type="NCBI Taxonomy" id="1921549"/>
    <lineage>
        <taxon>Bacteria</taxon>
        <taxon>Pseudomonadati</taxon>
        <taxon>Pseudomonadota</taxon>
        <taxon>Gammaproteobacteria</taxon>
        <taxon>Enterobacterales</taxon>
        <taxon>Erwiniaceae</taxon>
        <taxon>Buchnera</taxon>
    </lineage>
</organism>
<dbReference type="GO" id="GO:0008033">
    <property type="term" value="P:tRNA processing"/>
    <property type="evidence" value="ECO:0007669"/>
    <property type="project" value="UniProtKB-KW"/>
</dbReference>
<dbReference type="GO" id="GO:0016896">
    <property type="term" value="F:RNA exonuclease activity, producing 5'-phosphomonoesters"/>
    <property type="evidence" value="ECO:0007669"/>
    <property type="project" value="UniProtKB-UniRule"/>
</dbReference>
<dbReference type="OrthoDB" id="9778264at2"/>